<feature type="transmembrane region" description="Helical" evidence="1">
    <location>
        <begin position="29"/>
        <end position="47"/>
    </location>
</feature>
<proteinExistence type="predicted"/>
<sequence length="56" mass="6209">MSSTGWVVLCLNLALLVWRVAEGHPGKAVFPAVIVAVFCGLLIANRAHRRRRTERP</sequence>
<keyword evidence="1" id="KW-0812">Transmembrane</keyword>
<organism evidence="2 3">
    <name type="scientific">Streptomyces similanensis</name>
    <dbReference type="NCBI Taxonomy" id="1274988"/>
    <lineage>
        <taxon>Bacteria</taxon>
        <taxon>Bacillati</taxon>
        <taxon>Actinomycetota</taxon>
        <taxon>Actinomycetes</taxon>
        <taxon>Kitasatosporales</taxon>
        <taxon>Streptomycetaceae</taxon>
        <taxon>Streptomyces</taxon>
    </lineage>
</organism>
<dbReference type="Proteomes" id="UP001500124">
    <property type="component" value="Unassembled WGS sequence"/>
</dbReference>
<protein>
    <submittedName>
        <fullName evidence="2">Uncharacterized protein</fullName>
    </submittedName>
</protein>
<evidence type="ECO:0000313" key="2">
    <source>
        <dbReference type="EMBL" id="GAA5068820.1"/>
    </source>
</evidence>
<name>A0ABP9L0E0_9ACTN</name>
<keyword evidence="3" id="KW-1185">Reference proteome</keyword>
<comment type="caution">
    <text evidence="2">The sequence shown here is derived from an EMBL/GenBank/DDBJ whole genome shotgun (WGS) entry which is preliminary data.</text>
</comment>
<dbReference type="EMBL" id="BAABKC010000080">
    <property type="protein sequence ID" value="GAA5068820.1"/>
    <property type="molecule type" value="Genomic_DNA"/>
</dbReference>
<evidence type="ECO:0000313" key="3">
    <source>
        <dbReference type="Proteomes" id="UP001500124"/>
    </source>
</evidence>
<evidence type="ECO:0000256" key="1">
    <source>
        <dbReference type="SAM" id="Phobius"/>
    </source>
</evidence>
<keyword evidence="1" id="KW-1133">Transmembrane helix</keyword>
<keyword evidence="1" id="KW-0472">Membrane</keyword>
<reference evidence="3" key="1">
    <citation type="journal article" date="2019" name="Int. J. Syst. Evol. Microbiol.">
        <title>The Global Catalogue of Microorganisms (GCM) 10K type strain sequencing project: providing services to taxonomists for standard genome sequencing and annotation.</title>
        <authorList>
            <consortium name="The Broad Institute Genomics Platform"/>
            <consortium name="The Broad Institute Genome Sequencing Center for Infectious Disease"/>
            <person name="Wu L."/>
            <person name="Ma J."/>
        </authorList>
    </citation>
    <scope>NUCLEOTIDE SEQUENCE [LARGE SCALE GENOMIC DNA]</scope>
    <source>
        <strain evidence="3">JCM 18410</strain>
    </source>
</reference>
<accession>A0ABP9L0E0</accession>
<gene>
    <name evidence="2" type="ORF">GCM10023336_52390</name>
</gene>